<gene>
    <name evidence="2" type="ORF">JKF63_01486</name>
</gene>
<evidence type="ECO:0000313" key="3">
    <source>
        <dbReference type="Proteomes" id="UP000674318"/>
    </source>
</evidence>
<sequence length="153" mass="17489">MISSPEKHGVKAMQVNRQRIKERIQEKHQKQQQQVRNSRLSGLREIDDGDETSDGTWRESITEAVDMGSSNVICSSTLAPEPALSCNLARSLMVPAVQDWSDIGHEFGVNIRDADVMEYLLALEEEIRHERVFQFYDQANGNEWEEYFCSLTG</sequence>
<name>A0A836KZH3_9TRYP</name>
<dbReference type="EMBL" id="JAFJZO010000035">
    <property type="protein sequence ID" value="KAG5492906.1"/>
    <property type="molecule type" value="Genomic_DNA"/>
</dbReference>
<dbReference type="RefSeq" id="XP_067753690.1">
    <property type="nucleotide sequence ID" value="XM_067897533.1"/>
</dbReference>
<protein>
    <submittedName>
        <fullName evidence="2">Uncharacterized protein</fullName>
    </submittedName>
</protein>
<dbReference type="Proteomes" id="UP000674318">
    <property type="component" value="Chromosome 35"/>
</dbReference>
<organism evidence="2 3">
    <name type="scientific">Porcisia hertigi</name>
    <dbReference type="NCBI Taxonomy" id="2761500"/>
    <lineage>
        <taxon>Eukaryota</taxon>
        <taxon>Discoba</taxon>
        <taxon>Euglenozoa</taxon>
        <taxon>Kinetoplastea</taxon>
        <taxon>Metakinetoplastina</taxon>
        <taxon>Trypanosomatida</taxon>
        <taxon>Trypanosomatidae</taxon>
        <taxon>Leishmaniinae</taxon>
        <taxon>Porcisia</taxon>
    </lineage>
</organism>
<feature type="region of interest" description="Disordered" evidence="1">
    <location>
        <begin position="24"/>
        <end position="58"/>
    </location>
</feature>
<dbReference type="AlphaFoldDB" id="A0A836KZH3"/>
<comment type="caution">
    <text evidence="2">The sequence shown here is derived from an EMBL/GenBank/DDBJ whole genome shotgun (WGS) entry which is preliminary data.</text>
</comment>
<accession>A0A836KZH3</accession>
<dbReference type="KEGG" id="phet:94287610"/>
<keyword evidence="3" id="KW-1185">Reference proteome</keyword>
<proteinExistence type="predicted"/>
<evidence type="ECO:0000313" key="2">
    <source>
        <dbReference type="EMBL" id="KAG5492906.1"/>
    </source>
</evidence>
<dbReference type="GeneID" id="94287610"/>
<reference evidence="2 3" key="1">
    <citation type="submission" date="2021-02" db="EMBL/GenBank/DDBJ databases">
        <title>Porcisia hertigi Genome sequencing and assembly.</title>
        <authorList>
            <person name="Almutairi H."/>
            <person name="Gatherer D."/>
        </authorList>
    </citation>
    <scope>NUCLEOTIDE SEQUENCE [LARGE SCALE GENOMIC DNA]</scope>
    <source>
        <strain evidence="2 3">C119</strain>
    </source>
</reference>
<dbReference type="OrthoDB" id="271768at2759"/>
<evidence type="ECO:0000256" key="1">
    <source>
        <dbReference type="SAM" id="MobiDB-lite"/>
    </source>
</evidence>